<dbReference type="InterPro" id="IPR017946">
    <property type="entry name" value="PLC-like_Pdiesterase_TIM-brl"/>
</dbReference>
<dbReference type="InterPro" id="IPR030395">
    <property type="entry name" value="GP_PDE_dom"/>
</dbReference>
<name>A0A7W9KS03_9PSEU</name>
<dbReference type="GO" id="GO:0006629">
    <property type="term" value="P:lipid metabolic process"/>
    <property type="evidence" value="ECO:0007669"/>
    <property type="project" value="InterPro"/>
</dbReference>
<dbReference type="Gene3D" id="3.20.20.190">
    <property type="entry name" value="Phosphatidylinositol (PI) phosphodiesterase"/>
    <property type="match status" value="1"/>
</dbReference>
<accession>A0A7W9KS03</accession>
<evidence type="ECO:0000313" key="2">
    <source>
        <dbReference type="EMBL" id="MBB5897659.1"/>
    </source>
</evidence>
<gene>
    <name evidence="2" type="ORF">BJ998_008918</name>
</gene>
<keyword evidence="3" id="KW-1185">Reference proteome</keyword>
<reference evidence="2 3" key="1">
    <citation type="submission" date="2020-08" db="EMBL/GenBank/DDBJ databases">
        <title>Sequencing the genomes of 1000 actinobacteria strains.</title>
        <authorList>
            <person name="Klenk H.-P."/>
        </authorList>
    </citation>
    <scope>NUCLEOTIDE SEQUENCE [LARGE SCALE GENOMIC DNA]</scope>
    <source>
        <strain evidence="2 3">DSM 43851</strain>
    </source>
</reference>
<dbReference type="RefSeq" id="WP_184870112.1">
    <property type="nucleotide sequence ID" value="NZ_BAAAWY010000039.1"/>
</dbReference>
<dbReference type="SUPFAM" id="SSF51695">
    <property type="entry name" value="PLC-like phosphodiesterases"/>
    <property type="match status" value="1"/>
</dbReference>
<evidence type="ECO:0000313" key="3">
    <source>
        <dbReference type="Proteomes" id="UP000585638"/>
    </source>
</evidence>
<dbReference type="PROSITE" id="PS51704">
    <property type="entry name" value="GP_PDE"/>
    <property type="match status" value="1"/>
</dbReference>
<protein>
    <submittedName>
        <fullName evidence="2">Glycerophosphoryl diester phosphodiesterase</fullName>
        <ecNumber evidence="2">3.1.4.46</ecNumber>
    </submittedName>
</protein>
<sequence>MRSGHPYLDDGPYPRALAHRGWHVGDLAGMENSLSAFRRAVEEGYRYIETDVQATTDGVVVVQHDDVLDRTTDRQGVIARLPWSEVGRAQVGGREQIPTLESVLEELPTALLNIDVKADNAVEPVLRLLERCDAWDRVCLASFSDGRLERLRRAAGSRLLTSMGPRAVGSLWAAGRWPVLGTKRFVRGQLAQVPEYQGPLRVVDRRFLDASHRAGLEVHVWTVNTEERMRRLLDLGVDGIVTDRPDLLRDVLRSRDAWAA</sequence>
<dbReference type="CDD" id="cd08561">
    <property type="entry name" value="GDPD_cytoplasmic_ScUgpQ2_like"/>
    <property type="match status" value="1"/>
</dbReference>
<dbReference type="Pfam" id="PF03009">
    <property type="entry name" value="GDPD"/>
    <property type="match status" value="1"/>
</dbReference>
<dbReference type="GO" id="GO:0008889">
    <property type="term" value="F:glycerophosphodiester phosphodiesterase activity"/>
    <property type="evidence" value="ECO:0007669"/>
    <property type="project" value="UniProtKB-EC"/>
</dbReference>
<dbReference type="PROSITE" id="PS50007">
    <property type="entry name" value="PIPLC_X_DOMAIN"/>
    <property type="match status" value="1"/>
</dbReference>
<proteinExistence type="predicted"/>
<dbReference type="PANTHER" id="PTHR43805">
    <property type="entry name" value="GLYCEROPHOSPHORYL DIESTER PHOSPHODIESTERASE"/>
    <property type="match status" value="1"/>
</dbReference>
<dbReference type="EC" id="3.1.4.46" evidence="2"/>
<dbReference type="PANTHER" id="PTHR43805:SF1">
    <property type="entry name" value="GP-PDE DOMAIN-CONTAINING PROTEIN"/>
    <property type="match status" value="1"/>
</dbReference>
<comment type="caution">
    <text evidence="2">The sequence shown here is derived from an EMBL/GenBank/DDBJ whole genome shotgun (WGS) entry which is preliminary data.</text>
</comment>
<dbReference type="EMBL" id="JACHIR010000003">
    <property type="protein sequence ID" value="MBB5897659.1"/>
    <property type="molecule type" value="Genomic_DNA"/>
</dbReference>
<keyword evidence="2" id="KW-0378">Hydrolase</keyword>
<feature type="domain" description="GP-PDE" evidence="1">
    <location>
        <begin position="14"/>
        <end position="252"/>
    </location>
</feature>
<dbReference type="AlphaFoldDB" id="A0A7W9KS03"/>
<dbReference type="Proteomes" id="UP000585638">
    <property type="component" value="Unassembled WGS sequence"/>
</dbReference>
<evidence type="ECO:0000259" key="1">
    <source>
        <dbReference type="PROSITE" id="PS51704"/>
    </source>
</evidence>
<organism evidence="2 3">
    <name type="scientific">Kutzneria kofuensis</name>
    <dbReference type="NCBI Taxonomy" id="103725"/>
    <lineage>
        <taxon>Bacteria</taxon>
        <taxon>Bacillati</taxon>
        <taxon>Actinomycetota</taxon>
        <taxon>Actinomycetes</taxon>
        <taxon>Pseudonocardiales</taxon>
        <taxon>Pseudonocardiaceae</taxon>
        <taxon>Kutzneria</taxon>
    </lineage>
</organism>